<accession>A0A1W2TF81</accession>
<dbReference type="Proteomes" id="UP000054516">
    <property type="component" value="Unassembled WGS sequence"/>
</dbReference>
<dbReference type="AlphaFoldDB" id="A0A1W2TF81"/>
<dbReference type="EMBL" id="DF977465">
    <property type="protein sequence ID" value="GAP86705.1"/>
    <property type="molecule type" value="Genomic_DNA"/>
</dbReference>
<dbReference type="OrthoDB" id="5135333at2759"/>
<dbReference type="InterPro" id="IPR010730">
    <property type="entry name" value="HET"/>
</dbReference>
<gene>
    <name evidence="2" type="ORF">SAMD00023353_2000210</name>
</gene>
<dbReference type="PANTHER" id="PTHR33112">
    <property type="entry name" value="DOMAIN PROTEIN, PUTATIVE-RELATED"/>
    <property type="match status" value="1"/>
</dbReference>
<sequence>MENMNCKGCDILCRILAGTDHCEDAQPRDFSSDAGCSRHAQLMQHFKDAGAEIDRIEHRTWGPYLVDSWGHGWDLLLVNKPSEPGCPGKHRVLDPDWADIDLLPLWKDRCLKTHGQKCENPMKIWKVRPAWLIDVELECLVPGHQSNEAFVALSYVYGTRPWFKITDKAALSRLQGPGSLGVPEMLACISPTIKHAMYLTKVLGERFLWADALCIPHIESKVSADQLNLMGAIYANAIVTIVVADTGSDKGIPGLRGVSHSREMKQAVIQFGTDQLVVAEAGHTHLSINVVKTPYNTRGWTYQESSMSGRNVIFMEKEFRWECSCSFWGEELVTYMEVRTHGGFRRDLDAILAGFPDTEGLSQALSAFNSRQLSFAEDALPSISGLLSVFSRSFVGGFLYGLPESFFDSTLGWQAPYLMFNRRRPSSGVSRTRLGPSGLPSWSWVGWRAQFARVFADDPFVYPHTDTIRETFPVTTWFTAGSPSAPASRRRQIFSTWFTDRETYKEVGNDTNKPLPPGWTRHKVSDAFAHLKGMTILYPEGCGQFVFKHAALKDEHELEKSLFNHRINWAYYPFPIQEISGSALPYIPEQTEYLFCKTHRTYLWAARKANHGGFCILNAENMRVGHLVRPTLTHMPRYLGGDGSDWEYGRESMAFPLMKDKDGSGKEENDQSPPGIMIELVAISRQKVYMKEEGPPVPGSLAARATVTERIAVLSVEWVDGVAYRRDYGEVDKEEWDKLPLEPIELILG</sequence>
<name>A0A1W2TF81_ROSNE</name>
<evidence type="ECO:0000259" key="1">
    <source>
        <dbReference type="Pfam" id="PF06985"/>
    </source>
</evidence>
<evidence type="ECO:0000313" key="3">
    <source>
        <dbReference type="Proteomes" id="UP000054516"/>
    </source>
</evidence>
<organism evidence="2">
    <name type="scientific">Rosellinia necatrix</name>
    <name type="common">White root-rot fungus</name>
    <dbReference type="NCBI Taxonomy" id="77044"/>
    <lineage>
        <taxon>Eukaryota</taxon>
        <taxon>Fungi</taxon>
        <taxon>Dikarya</taxon>
        <taxon>Ascomycota</taxon>
        <taxon>Pezizomycotina</taxon>
        <taxon>Sordariomycetes</taxon>
        <taxon>Xylariomycetidae</taxon>
        <taxon>Xylariales</taxon>
        <taxon>Xylariaceae</taxon>
        <taxon>Rosellinia</taxon>
    </lineage>
</organism>
<keyword evidence="3" id="KW-1185">Reference proteome</keyword>
<dbReference type="PANTHER" id="PTHR33112:SF12">
    <property type="entry name" value="HETEROKARYON INCOMPATIBILITY DOMAIN-CONTAINING PROTEIN"/>
    <property type="match status" value="1"/>
</dbReference>
<evidence type="ECO:0000313" key="2">
    <source>
        <dbReference type="EMBL" id="GAP86705.1"/>
    </source>
</evidence>
<dbReference type="Pfam" id="PF06985">
    <property type="entry name" value="HET"/>
    <property type="match status" value="1"/>
</dbReference>
<protein>
    <submittedName>
        <fullName evidence="2">Putative heterokaryon incompatibility protein</fullName>
    </submittedName>
</protein>
<reference evidence="2" key="1">
    <citation type="submission" date="2016-03" db="EMBL/GenBank/DDBJ databases">
        <title>Draft genome sequence of Rosellinia necatrix.</title>
        <authorList>
            <person name="Kanematsu S."/>
        </authorList>
    </citation>
    <scope>NUCLEOTIDE SEQUENCE [LARGE SCALE GENOMIC DNA]</scope>
    <source>
        <strain evidence="2">W97</strain>
    </source>
</reference>
<dbReference type="OMA" id="TQYLFCE"/>
<proteinExistence type="predicted"/>
<feature type="domain" description="Heterokaryon incompatibility" evidence="1">
    <location>
        <begin position="150"/>
        <end position="304"/>
    </location>
</feature>